<evidence type="ECO:0000313" key="3">
    <source>
        <dbReference type="Proteomes" id="UP000202618"/>
    </source>
</evidence>
<evidence type="ECO:0000313" key="2">
    <source>
        <dbReference type="EMBL" id="AMS01243.1"/>
    </source>
</evidence>
<name>A0A172JI66_BPPB1</name>
<dbReference type="KEGG" id="vg:29058877"/>
<dbReference type="GeneID" id="29058877"/>
<feature type="compositionally biased region" description="Polar residues" evidence="1">
    <location>
        <begin position="1"/>
        <end position="12"/>
    </location>
</feature>
<dbReference type="RefSeq" id="YP_009283063.1">
    <property type="nucleotide sequence ID" value="NC_031039.1"/>
</dbReference>
<protein>
    <submittedName>
        <fullName evidence="2">Uncharacterized protein</fullName>
    </submittedName>
</protein>
<feature type="region of interest" description="Disordered" evidence="1">
    <location>
        <begin position="1"/>
        <end position="26"/>
    </location>
</feature>
<sequence length="56" mass="7011">MNTYYDYSNQTKKTLKTNERSLSRKERRELAKLEERERRLYDKKQREIAKRLGFIK</sequence>
<proteinExistence type="predicted"/>
<organism evidence="2 3">
    <name type="scientific">Bacillus phage AR9</name>
    <dbReference type="NCBI Taxonomy" id="1815509"/>
    <lineage>
        <taxon>Viruses</taxon>
        <taxon>Duplodnaviria</taxon>
        <taxon>Heunggongvirae</taxon>
        <taxon>Uroviricota</taxon>
        <taxon>Caudoviricetes</taxon>
        <taxon>Takahashivirus</taxon>
        <taxon>Bacillus phage PBS1</taxon>
    </lineage>
</organism>
<gene>
    <name evidence="2" type="ORF">AR9_g159</name>
</gene>
<dbReference type="Proteomes" id="UP000202618">
    <property type="component" value="Segment"/>
</dbReference>
<reference evidence="2 3" key="1">
    <citation type="journal article" date="2016" name="Virology">
        <title>The genome of AR9, a giant transducing Bacillus phage encoding two multisubunit RNA polymerases.</title>
        <authorList>
            <person name="Lavysh D."/>
            <person name="Sokolova M."/>
            <person name="Minakhin L."/>
            <person name="Yakunina M."/>
            <person name="Artamonova T."/>
            <person name="Kozyavkin S."/>
            <person name="Makarova K.S."/>
            <person name="Koonin E.V."/>
            <person name="Severinov K."/>
        </authorList>
    </citation>
    <scope>NUCLEOTIDE SEQUENCE [LARGE SCALE GENOMIC DNA]</scope>
</reference>
<dbReference type="EMBL" id="KU878088">
    <property type="protein sequence ID" value="AMS01243.1"/>
    <property type="molecule type" value="Genomic_DNA"/>
</dbReference>
<feature type="compositionally biased region" description="Basic and acidic residues" evidence="1">
    <location>
        <begin position="16"/>
        <end position="26"/>
    </location>
</feature>
<accession>A0A172JI66</accession>
<evidence type="ECO:0000256" key="1">
    <source>
        <dbReference type="SAM" id="MobiDB-lite"/>
    </source>
</evidence>